<dbReference type="GO" id="GO:0000151">
    <property type="term" value="C:ubiquitin ligase complex"/>
    <property type="evidence" value="ECO:0007669"/>
    <property type="project" value="TreeGrafter"/>
</dbReference>
<dbReference type="STRING" id="905079.L1IVV8"/>
<keyword evidence="1" id="KW-0862">Zinc</keyword>
<dbReference type="RefSeq" id="XP_005827341.1">
    <property type="nucleotide sequence ID" value="XM_005827284.1"/>
</dbReference>
<reference evidence="4" key="3">
    <citation type="submission" date="2016-03" db="UniProtKB">
        <authorList>
            <consortium name="EnsemblProtists"/>
        </authorList>
    </citation>
    <scope>IDENTIFICATION</scope>
</reference>
<dbReference type="UniPathway" id="UPA00143"/>
<dbReference type="EnsemblProtists" id="EKX40361">
    <property type="protein sequence ID" value="EKX40361"/>
    <property type="gene ID" value="GUITHDRAFT_154168"/>
</dbReference>
<dbReference type="Pfam" id="PF18995">
    <property type="entry name" value="PRT6_C"/>
    <property type="match status" value="1"/>
</dbReference>
<protein>
    <recommendedName>
        <fullName evidence="1">E3 ubiquitin-protein ligase</fullName>
        <ecNumber evidence="1">2.3.2.27</ecNumber>
    </recommendedName>
</protein>
<keyword evidence="1" id="KW-0833">Ubl conjugation pathway</keyword>
<dbReference type="KEGG" id="gtt:GUITHDRAFT_154168"/>
<proteinExistence type="inferred from homology"/>
<dbReference type="GeneID" id="17297056"/>
<dbReference type="AlphaFoldDB" id="L1IVV8"/>
<dbReference type="GO" id="GO:0008270">
    <property type="term" value="F:zinc ion binding"/>
    <property type="evidence" value="ECO:0007669"/>
    <property type="project" value="UniProtKB-UniRule"/>
</dbReference>
<gene>
    <name evidence="3" type="ORF">GUITHDRAFT_154168</name>
</gene>
<dbReference type="GO" id="GO:0071596">
    <property type="term" value="P:ubiquitin-dependent protein catabolic process via the N-end rule pathway"/>
    <property type="evidence" value="ECO:0007669"/>
    <property type="project" value="UniProtKB-UniRule"/>
</dbReference>
<keyword evidence="1" id="KW-0863">Zinc-finger</keyword>
<keyword evidence="5" id="KW-1185">Reference proteome</keyword>
<dbReference type="PANTHER" id="PTHR21497">
    <property type="entry name" value="UBIQUITIN LIGASE E3 ALPHA-RELATED"/>
    <property type="match status" value="1"/>
</dbReference>
<comment type="similarity">
    <text evidence="1">Belongs to the E3 ubiquitin-protein ligase UBR1-like family.</text>
</comment>
<reference evidence="3 5" key="1">
    <citation type="journal article" date="2012" name="Nature">
        <title>Algal genomes reveal evolutionary mosaicism and the fate of nucleomorphs.</title>
        <authorList>
            <consortium name="DOE Joint Genome Institute"/>
            <person name="Curtis B.A."/>
            <person name="Tanifuji G."/>
            <person name="Burki F."/>
            <person name="Gruber A."/>
            <person name="Irimia M."/>
            <person name="Maruyama S."/>
            <person name="Arias M.C."/>
            <person name="Ball S.G."/>
            <person name="Gile G.H."/>
            <person name="Hirakawa Y."/>
            <person name="Hopkins J.F."/>
            <person name="Kuo A."/>
            <person name="Rensing S.A."/>
            <person name="Schmutz J."/>
            <person name="Symeonidi A."/>
            <person name="Elias M."/>
            <person name="Eveleigh R.J."/>
            <person name="Herman E.K."/>
            <person name="Klute M.J."/>
            <person name="Nakayama T."/>
            <person name="Obornik M."/>
            <person name="Reyes-Prieto A."/>
            <person name="Armbrust E.V."/>
            <person name="Aves S.J."/>
            <person name="Beiko R.G."/>
            <person name="Coutinho P."/>
            <person name="Dacks J.B."/>
            <person name="Durnford D.G."/>
            <person name="Fast N.M."/>
            <person name="Green B.R."/>
            <person name="Grisdale C.J."/>
            <person name="Hempel F."/>
            <person name="Henrissat B."/>
            <person name="Hoppner M.P."/>
            <person name="Ishida K."/>
            <person name="Kim E."/>
            <person name="Koreny L."/>
            <person name="Kroth P.G."/>
            <person name="Liu Y."/>
            <person name="Malik S.B."/>
            <person name="Maier U.G."/>
            <person name="McRose D."/>
            <person name="Mock T."/>
            <person name="Neilson J.A."/>
            <person name="Onodera N.T."/>
            <person name="Poole A.M."/>
            <person name="Pritham E.J."/>
            <person name="Richards T.A."/>
            <person name="Rocap G."/>
            <person name="Roy S.W."/>
            <person name="Sarai C."/>
            <person name="Schaack S."/>
            <person name="Shirato S."/>
            <person name="Slamovits C.H."/>
            <person name="Spencer D.F."/>
            <person name="Suzuki S."/>
            <person name="Worden A.Z."/>
            <person name="Zauner S."/>
            <person name="Barry K."/>
            <person name="Bell C."/>
            <person name="Bharti A.K."/>
            <person name="Crow J.A."/>
            <person name="Grimwood J."/>
            <person name="Kramer R."/>
            <person name="Lindquist E."/>
            <person name="Lucas S."/>
            <person name="Salamov A."/>
            <person name="McFadden G.I."/>
            <person name="Lane C.E."/>
            <person name="Keeling P.J."/>
            <person name="Gray M.W."/>
            <person name="Grigoriev I.V."/>
            <person name="Archibald J.M."/>
        </authorList>
    </citation>
    <scope>NUCLEOTIDE SEQUENCE</scope>
    <source>
        <strain evidence="3 5">CCMP2712</strain>
    </source>
</reference>
<evidence type="ECO:0000313" key="3">
    <source>
        <dbReference type="EMBL" id="EKX40361.1"/>
    </source>
</evidence>
<dbReference type="HOGENOM" id="CLU_1581500_0_0_1"/>
<dbReference type="InterPro" id="IPR039164">
    <property type="entry name" value="UBR1-like"/>
</dbReference>
<dbReference type="GO" id="GO:0016567">
    <property type="term" value="P:protein ubiquitination"/>
    <property type="evidence" value="ECO:0007669"/>
    <property type="project" value="UniProtKB-UniRule"/>
</dbReference>
<dbReference type="eggNOG" id="KOG1139">
    <property type="taxonomic scope" value="Eukaryota"/>
</dbReference>
<dbReference type="PaxDb" id="55529-EKX40361"/>
<dbReference type="OrthoDB" id="26387at2759"/>
<dbReference type="PANTHER" id="PTHR21497:SF24">
    <property type="entry name" value="E3 UBIQUITIN-PROTEIN LIGASE UBR1"/>
    <property type="match status" value="1"/>
</dbReference>
<dbReference type="GO" id="GO:0005737">
    <property type="term" value="C:cytoplasm"/>
    <property type="evidence" value="ECO:0007669"/>
    <property type="project" value="TreeGrafter"/>
</dbReference>
<comment type="catalytic activity">
    <reaction evidence="1">
        <text>S-ubiquitinyl-[E2 ubiquitin-conjugating enzyme]-L-cysteine + [acceptor protein]-L-lysine = [E2 ubiquitin-conjugating enzyme]-L-cysteine + N(6)-ubiquitinyl-[acceptor protein]-L-lysine.</text>
        <dbReference type="EC" id="2.3.2.27"/>
    </reaction>
</comment>
<sequence length="169" mass="18796">MGSILEMVGQGGRKQTIQRLFLRNIQRGLVTLPPLFQDLVRDVYESEGGGGETVSQVAVCLVCGEKIARISSGSVLSYRPCVSHARSCGAGLGIFLLLSKSSVMLVQDLWVAHWGSPFLDQYGEEDFGLLRGHKLFLDAARYSSLNELWNSQNLRRWNANKWKKVEAIP</sequence>
<evidence type="ECO:0000313" key="5">
    <source>
        <dbReference type="Proteomes" id="UP000011087"/>
    </source>
</evidence>
<feature type="domain" description="E3 ubiquitin-protein ligase UBR-like C-terminal" evidence="2">
    <location>
        <begin position="27"/>
        <end position="150"/>
    </location>
</feature>
<evidence type="ECO:0000313" key="4">
    <source>
        <dbReference type="EnsemblProtists" id="EKX40361"/>
    </source>
</evidence>
<organism evidence="3">
    <name type="scientific">Guillardia theta (strain CCMP2712)</name>
    <name type="common">Cryptophyte</name>
    <dbReference type="NCBI Taxonomy" id="905079"/>
    <lineage>
        <taxon>Eukaryota</taxon>
        <taxon>Cryptophyceae</taxon>
        <taxon>Pyrenomonadales</taxon>
        <taxon>Geminigeraceae</taxon>
        <taxon>Guillardia</taxon>
    </lineage>
</organism>
<evidence type="ECO:0000259" key="2">
    <source>
        <dbReference type="Pfam" id="PF18995"/>
    </source>
</evidence>
<dbReference type="GO" id="GO:0061630">
    <property type="term" value="F:ubiquitin protein ligase activity"/>
    <property type="evidence" value="ECO:0007669"/>
    <property type="project" value="UniProtKB-UniRule"/>
</dbReference>
<dbReference type="InterPro" id="IPR044046">
    <property type="entry name" value="E3_ligase_UBR-like_C"/>
</dbReference>
<keyword evidence="1" id="KW-0479">Metal-binding</keyword>
<dbReference type="EC" id="2.3.2.27" evidence="1"/>
<keyword evidence="1" id="KW-0808">Transferase</keyword>
<dbReference type="EMBL" id="JH993032">
    <property type="protein sequence ID" value="EKX40361.1"/>
    <property type="molecule type" value="Genomic_DNA"/>
</dbReference>
<dbReference type="Proteomes" id="UP000011087">
    <property type="component" value="Unassembled WGS sequence"/>
</dbReference>
<comment type="function">
    <text evidence="1">Ubiquitin ligase protein which is a component of the N-end rule pathway. Recognizes and binds to proteins bearing specific N-terminal residues that are destabilizing according to the N-end rule, leading to their ubiquitination and subsequent degradation.</text>
</comment>
<evidence type="ECO:0000256" key="1">
    <source>
        <dbReference type="RuleBase" id="RU366018"/>
    </source>
</evidence>
<comment type="pathway">
    <text evidence="1">Protein modification; protein ubiquitination.</text>
</comment>
<reference evidence="5" key="2">
    <citation type="submission" date="2012-11" db="EMBL/GenBank/DDBJ databases">
        <authorList>
            <person name="Kuo A."/>
            <person name="Curtis B.A."/>
            <person name="Tanifuji G."/>
            <person name="Burki F."/>
            <person name="Gruber A."/>
            <person name="Irimia M."/>
            <person name="Maruyama S."/>
            <person name="Arias M.C."/>
            <person name="Ball S.G."/>
            <person name="Gile G.H."/>
            <person name="Hirakawa Y."/>
            <person name="Hopkins J.F."/>
            <person name="Rensing S.A."/>
            <person name="Schmutz J."/>
            <person name="Symeonidi A."/>
            <person name="Elias M."/>
            <person name="Eveleigh R.J."/>
            <person name="Herman E.K."/>
            <person name="Klute M.J."/>
            <person name="Nakayama T."/>
            <person name="Obornik M."/>
            <person name="Reyes-Prieto A."/>
            <person name="Armbrust E.V."/>
            <person name="Aves S.J."/>
            <person name="Beiko R.G."/>
            <person name="Coutinho P."/>
            <person name="Dacks J.B."/>
            <person name="Durnford D.G."/>
            <person name="Fast N.M."/>
            <person name="Green B.R."/>
            <person name="Grisdale C."/>
            <person name="Hempe F."/>
            <person name="Henrissat B."/>
            <person name="Hoppner M.P."/>
            <person name="Ishida K.-I."/>
            <person name="Kim E."/>
            <person name="Koreny L."/>
            <person name="Kroth P.G."/>
            <person name="Liu Y."/>
            <person name="Malik S.-B."/>
            <person name="Maier U.G."/>
            <person name="McRose D."/>
            <person name="Mock T."/>
            <person name="Neilson J.A."/>
            <person name="Onodera N.T."/>
            <person name="Poole A.M."/>
            <person name="Pritham E.J."/>
            <person name="Richards T.A."/>
            <person name="Rocap G."/>
            <person name="Roy S.W."/>
            <person name="Sarai C."/>
            <person name="Schaack S."/>
            <person name="Shirato S."/>
            <person name="Slamovits C.H."/>
            <person name="Spencer D.F."/>
            <person name="Suzuki S."/>
            <person name="Worden A.Z."/>
            <person name="Zauner S."/>
            <person name="Barry K."/>
            <person name="Bell C."/>
            <person name="Bharti A.K."/>
            <person name="Crow J.A."/>
            <person name="Grimwood J."/>
            <person name="Kramer R."/>
            <person name="Lindquist E."/>
            <person name="Lucas S."/>
            <person name="Salamov A."/>
            <person name="McFadden G.I."/>
            <person name="Lane C.E."/>
            <person name="Keeling P.J."/>
            <person name="Gray M.W."/>
            <person name="Grigoriev I.V."/>
            <person name="Archibald J.M."/>
        </authorList>
    </citation>
    <scope>NUCLEOTIDE SEQUENCE</scope>
    <source>
        <strain evidence="5">CCMP2712</strain>
    </source>
</reference>
<accession>L1IVV8</accession>
<name>L1IVV8_GUITC</name>